<evidence type="ECO:0000256" key="1">
    <source>
        <dbReference type="SAM" id="SignalP"/>
    </source>
</evidence>
<dbReference type="PATRIC" id="fig|361183.4.peg.2224"/>
<protein>
    <recommendedName>
        <fullName evidence="4">DUF4105 domain-containing protein</fullName>
    </recommendedName>
</protein>
<feature type="signal peptide" evidence="1">
    <location>
        <begin position="1"/>
        <end position="25"/>
    </location>
</feature>
<dbReference type="EMBL" id="CP012669">
    <property type="protein sequence ID" value="ALE17541.1"/>
    <property type="molecule type" value="Genomic_DNA"/>
</dbReference>
<accession>A0A0M4LW88</accession>
<organism evidence="2 3">
    <name type="scientific">Altererythrobacter epoxidivorans</name>
    <dbReference type="NCBI Taxonomy" id="361183"/>
    <lineage>
        <taxon>Bacteria</taxon>
        <taxon>Pseudomonadati</taxon>
        <taxon>Pseudomonadota</taxon>
        <taxon>Alphaproteobacteria</taxon>
        <taxon>Sphingomonadales</taxon>
        <taxon>Erythrobacteraceae</taxon>
        <taxon>Altererythrobacter</taxon>
    </lineage>
</organism>
<proteinExistence type="predicted"/>
<dbReference type="STRING" id="361183.AMC99_02265"/>
<gene>
    <name evidence="2" type="ORF">AMC99_02265</name>
</gene>
<dbReference type="KEGG" id="aep:AMC99_02265"/>
<dbReference type="Proteomes" id="UP000057938">
    <property type="component" value="Chromosome"/>
</dbReference>
<dbReference type="AlphaFoldDB" id="A0A0M4LW88"/>
<reference evidence="2 3" key="1">
    <citation type="submission" date="2015-09" db="EMBL/GenBank/DDBJ databases">
        <title>Complete genome sequence of a benzo[a]pyrene-degrading bacterium Altererythrobacter epoxidivorans CGMCC 1.7731T.</title>
        <authorList>
            <person name="Li Z."/>
            <person name="Cheng H."/>
            <person name="Huo Y."/>
            <person name="Xu X."/>
        </authorList>
    </citation>
    <scope>NUCLEOTIDE SEQUENCE [LARGE SCALE GENOMIC DNA]</scope>
    <source>
        <strain evidence="2 3">CGMCC 1.7731</strain>
    </source>
</reference>
<keyword evidence="3" id="KW-1185">Reference proteome</keyword>
<evidence type="ECO:0000313" key="2">
    <source>
        <dbReference type="EMBL" id="ALE17541.1"/>
    </source>
</evidence>
<evidence type="ECO:0008006" key="4">
    <source>
        <dbReference type="Google" id="ProtNLM"/>
    </source>
</evidence>
<dbReference type="InterPro" id="IPR042266">
    <property type="entry name" value="PPPDE_sf"/>
</dbReference>
<dbReference type="Gene3D" id="3.90.1720.30">
    <property type="entry name" value="PPPDE domains"/>
    <property type="match status" value="1"/>
</dbReference>
<feature type="chain" id="PRO_5005798236" description="DUF4105 domain-containing protein" evidence="1">
    <location>
        <begin position="26"/>
        <end position="179"/>
    </location>
</feature>
<name>A0A0M4LW88_9SPHN</name>
<evidence type="ECO:0000313" key="3">
    <source>
        <dbReference type="Proteomes" id="UP000057938"/>
    </source>
</evidence>
<keyword evidence="1" id="KW-0732">Signal</keyword>
<sequence>MLSMRRALLSLIALFALLSGSPALAEVKLSFHSFNGSVIVGRYPHAFIVLEGTLDESGKVVNENYGFTAKSVSTKILSGPVEHDVMIEEAKYISGTNRHFTIPISDKQYHRIVAEMRAWRDAPGKYYDLDNRNCIHFVGRMAEIVGLKVDYPQKMLRRPKKWLNHITALNPQLAARQVK</sequence>